<dbReference type="Proteomes" id="UP001596250">
    <property type="component" value="Unassembled WGS sequence"/>
</dbReference>
<evidence type="ECO:0000256" key="2">
    <source>
        <dbReference type="SAM" id="Phobius"/>
    </source>
</evidence>
<feature type="transmembrane region" description="Helical" evidence="2">
    <location>
        <begin position="30"/>
        <end position="50"/>
    </location>
</feature>
<gene>
    <name evidence="3" type="ORF">ACFPXP_09560</name>
</gene>
<evidence type="ECO:0000313" key="3">
    <source>
        <dbReference type="EMBL" id="MFC5986663.1"/>
    </source>
</evidence>
<dbReference type="Pfam" id="PF13432">
    <property type="entry name" value="TPR_16"/>
    <property type="match status" value="1"/>
</dbReference>
<dbReference type="Pfam" id="PF13181">
    <property type="entry name" value="TPR_8"/>
    <property type="match status" value="2"/>
</dbReference>
<name>A0ABW1INM6_9BACL</name>
<dbReference type="SMART" id="SM00028">
    <property type="entry name" value="TPR"/>
    <property type="match status" value="5"/>
</dbReference>
<evidence type="ECO:0000313" key="4">
    <source>
        <dbReference type="Proteomes" id="UP001596250"/>
    </source>
</evidence>
<feature type="transmembrane region" description="Helical" evidence="2">
    <location>
        <begin position="7"/>
        <end position="24"/>
    </location>
</feature>
<keyword evidence="2" id="KW-0812">Transmembrane</keyword>
<keyword evidence="2" id="KW-1133">Transmembrane helix</keyword>
<dbReference type="PANTHER" id="PTHR12558:SF13">
    <property type="entry name" value="CELL DIVISION CYCLE PROTEIN 27 HOMOLOG"/>
    <property type="match status" value="1"/>
</dbReference>
<reference evidence="4" key="1">
    <citation type="journal article" date="2019" name="Int. J. Syst. Evol. Microbiol.">
        <title>The Global Catalogue of Microorganisms (GCM) 10K type strain sequencing project: providing services to taxonomists for standard genome sequencing and annotation.</title>
        <authorList>
            <consortium name="The Broad Institute Genomics Platform"/>
            <consortium name="The Broad Institute Genome Sequencing Center for Infectious Disease"/>
            <person name="Wu L."/>
            <person name="Ma J."/>
        </authorList>
    </citation>
    <scope>NUCLEOTIDE SEQUENCE [LARGE SCALE GENOMIC DNA]</scope>
    <source>
        <strain evidence="4">CCM 8749</strain>
    </source>
</reference>
<evidence type="ECO:0000256" key="1">
    <source>
        <dbReference type="PROSITE-ProRule" id="PRU00339"/>
    </source>
</evidence>
<protein>
    <submittedName>
        <fullName evidence="3">Tetratricopeptide repeat protein</fullName>
    </submittedName>
</protein>
<keyword evidence="4" id="KW-1185">Reference proteome</keyword>
<keyword evidence="2" id="KW-0472">Membrane</keyword>
<dbReference type="SUPFAM" id="SSF81901">
    <property type="entry name" value="HCP-like"/>
    <property type="match status" value="1"/>
</dbReference>
<dbReference type="InterPro" id="IPR011990">
    <property type="entry name" value="TPR-like_helical_dom_sf"/>
</dbReference>
<dbReference type="InterPro" id="IPR019734">
    <property type="entry name" value="TPR_rpt"/>
</dbReference>
<dbReference type="Gene3D" id="1.25.40.10">
    <property type="entry name" value="Tetratricopeptide repeat domain"/>
    <property type="match status" value="1"/>
</dbReference>
<feature type="repeat" description="TPR" evidence="1">
    <location>
        <begin position="218"/>
        <end position="251"/>
    </location>
</feature>
<dbReference type="PANTHER" id="PTHR12558">
    <property type="entry name" value="CELL DIVISION CYCLE 16,23,27"/>
    <property type="match status" value="1"/>
</dbReference>
<keyword evidence="1" id="KW-0802">TPR repeat</keyword>
<organism evidence="3 4">
    <name type="scientific">Marinicrinis lubricantis</name>
    <dbReference type="NCBI Taxonomy" id="2086470"/>
    <lineage>
        <taxon>Bacteria</taxon>
        <taxon>Bacillati</taxon>
        <taxon>Bacillota</taxon>
        <taxon>Bacilli</taxon>
        <taxon>Bacillales</taxon>
        <taxon>Paenibacillaceae</taxon>
    </lineage>
</organism>
<proteinExistence type="predicted"/>
<dbReference type="PROSITE" id="PS50005">
    <property type="entry name" value="TPR"/>
    <property type="match status" value="1"/>
</dbReference>
<dbReference type="EMBL" id="JBHSQV010000125">
    <property type="protein sequence ID" value="MFC5986663.1"/>
    <property type="molecule type" value="Genomic_DNA"/>
</dbReference>
<sequence>MNNLWFALLRIAVPVILIIIAFQFNTWAGWGLLVVYVLVTVYMSRSRWYAARGNMEYTKGNKELALQYFRKAAADPNASSQMICSLGYLLLTQGHWEEAEETIKKARKKAKDRQDVLNAELNLSLVLWKKGEHQEAIELLQKLDNEYKNTVVYGNLGYFLVLDGRLEEALAYNLEAYDFNSGSKSILDNLAQTYYLMEEYNKAKEIYGKLMTMDSTIAETYYYYGLTLLALNEKEKAVEILKKAMEYEVSLISPITKEDIREKLEQVSAS</sequence>
<accession>A0ABW1INM6</accession>
<dbReference type="RefSeq" id="WP_379893977.1">
    <property type="nucleotide sequence ID" value="NZ_CBCSCT010000083.1"/>
</dbReference>
<comment type="caution">
    <text evidence="3">The sequence shown here is derived from an EMBL/GenBank/DDBJ whole genome shotgun (WGS) entry which is preliminary data.</text>
</comment>